<keyword evidence="1" id="KW-1133">Transmembrane helix</keyword>
<feature type="transmembrane region" description="Helical" evidence="1">
    <location>
        <begin position="80"/>
        <end position="102"/>
    </location>
</feature>
<feature type="transmembrane region" description="Helical" evidence="1">
    <location>
        <begin position="329"/>
        <end position="353"/>
    </location>
</feature>
<organism evidence="2">
    <name type="scientific">Micromonospora carbonacea</name>
    <dbReference type="NCBI Taxonomy" id="47853"/>
    <lineage>
        <taxon>Bacteria</taxon>
        <taxon>Bacillati</taxon>
        <taxon>Actinomycetota</taxon>
        <taxon>Actinomycetes</taxon>
        <taxon>Micromonosporales</taxon>
        <taxon>Micromonosporaceae</taxon>
        <taxon>Micromonospora</taxon>
    </lineage>
</organism>
<name>A0A7D6CHA6_9ACTN</name>
<dbReference type="PANTHER" id="PTHR36840">
    <property type="entry name" value="BLL5714 PROTEIN"/>
    <property type="match status" value="1"/>
</dbReference>
<dbReference type="PANTHER" id="PTHR36840:SF1">
    <property type="entry name" value="BLL5714 PROTEIN"/>
    <property type="match status" value="1"/>
</dbReference>
<proteinExistence type="predicted"/>
<dbReference type="InterPro" id="IPR010640">
    <property type="entry name" value="Low_temperature_requirement_A"/>
</dbReference>
<feature type="transmembrane region" description="Helical" evidence="1">
    <location>
        <begin position="163"/>
        <end position="181"/>
    </location>
</feature>
<reference evidence="2" key="1">
    <citation type="submission" date="2020-08" db="EMBL/GenBank/DDBJ databases">
        <title>A bifunctional nitrone conjugated secondary metabolite targeting the ribosome.</title>
        <authorList>
            <person name="Limbrick E.M."/>
            <person name="Graf M."/>
            <person name="Derewacz D.K."/>
            <person name="Nguyen F."/>
            <person name="Spraggins J.M."/>
            <person name="Wieland M."/>
            <person name="Ynigez-Gutierrez A.E."/>
            <person name="Reisman B.J."/>
            <person name="Zinshteyn B."/>
            <person name="McCulloch K."/>
            <person name="Iverson T.M."/>
            <person name="Green R."/>
            <person name="Wilson D.N."/>
            <person name="Bachmann B.O."/>
        </authorList>
    </citation>
    <scope>NUCLEOTIDE SEQUENCE</scope>
    <source>
        <strain evidence="2">Africana</strain>
    </source>
</reference>
<dbReference type="AlphaFoldDB" id="A0A7D6CHA6"/>
<keyword evidence="1" id="KW-0472">Membrane</keyword>
<feature type="transmembrane region" description="Helical" evidence="1">
    <location>
        <begin position="306"/>
        <end position="322"/>
    </location>
</feature>
<feature type="transmembrane region" description="Helical" evidence="1">
    <location>
        <begin position="231"/>
        <end position="251"/>
    </location>
</feature>
<sequence>MPHNFERYLRAPDYPQQATYLELFFDLAFIFAFTRISRRLSDSLDLINAAQTLVLLLAIFWVWTFTAWSTNFFNPERVQIQLLVIASMFGSVVLTIAVPGAFEARGLLFAGSYLLIHLGRSLTLRYLLLGHELQHVPYLVLCWFGLSSVPWILGAFAPSPVRLALWALAIAIDYLGGILLWPTPKLGRMLESQWAFAPEHLAERYRQFFNVSLGETILILGATFIAEKSTFLRTAALVVAFATSALLWRIYFYKAALTLADTLKSSNQPNRLGRAAANAHLVMVAGVVVTSVGYQAFIGQPTGHTPLAWLLVILGGPALFLAGRARFEYTVYAGVSPTRLIGVLVLAALLAPLLLAPPLVAAASVVVTLTCIALADALRVRHRPPAQPSPPYTP</sequence>
<evidence type="ECO:0000313" key="2">
    <source>
        <dbReference type="EMBL" id="QLK01516.1"/>
    </source>
</evidence>
<dbReference type="EMBL" id="CP058905">
    <property type="protein sequence ID" value="QLK01516.1"/>
    <property type="molecule type" value="Genomic_DNA"/>
</dbReference>
<feature type="transmembrane region" description="Helical" evidence="1">
    <location>
        <begin position="20"/>
        <end position="37"/>
    </location>
</feature>
<feature type="transmembrane region" description="Helical" evidence="1">
    <location>
        <begin position="136"/>
        <end position="157"/>
    </location>
</feature>
<feature type="transmembrane region" description="Helical" evidence="1">
    <location>
        <begin position="208"/>
        <end position="225"/>
    </location>
</feature>
<evidence type="ECO:0000256" key="1">
    <source>
        <dbReference type="SAM" id="Phobius"/>
    </source>
</evidence>
<dbReference type="Pfam" id="PF06772">
    <property type="entry name" value="LtrA"/>
    <property type="match status" value="1"/>
</dbReference>
<feature type="transmembrane region" description="Helical" evidence="1">
    <location>
        <begin position="272"/>
        <end position="294"/>
    </location>
</feature>
<accession>A0A7D6CHA6</accession>
<gene>
    <name evidence="2" type="ORF">HZU44_18205</name>
</gene>
<feature type="transmembrane region" description="Helical" evidence="1">
    <location>
        <begin position="108"/>
        <end position="129"/>
    </location>
</feature>
<keyword evidence="1" id="KW-0812">Transmembrane</keyword>
<protein>
    <submittedName>
        <fullName evidence="2">Low temperature requirement protein A</fullName>
    </submittedName>
</protein>
<feature type="transmembrane region" description="Helical" evidence="1">
    <location>
        <begin position="49"/>
        <end position="68"/>
    </location>
</feature>